<dbReference type="EMBL" id="KB306788">
    <property type="protein sequence ID" value="ELT99558.1"/>
    <property type="molecule type" value="Genomic_DNA"/>
</dbReference>
<feature type="compositionally biased region" description="Acidic residues" evidence="9">
    <location>
        <begin position="381"/>
        <end position="406"/>
    </location>
</feature>
<feature type="transmembrane region" description="Helical" evidence="10">
    <location>
        <begin position="27"/>
        <end position="49"/>
    </location>
</feature>
<feature type="compositionally biased region" description="Acidic residues" evidence="9">
    <location>
        <begin position="452"/>
        <end position="463"/>
    </location>
</feature>
<evidence type="ECO:0000256" key="3">
    <source>
        <dbReference type="ARBA" id="ARBA00022989"/>
    </source>
</evidence>
<evidence type="ECO:0000313" key="12">
    <source>
        <dbReference type="EMBL" id="ELT99558.1"/>
    </source>
</evidence>
<organism evidence="12">
    <name type="scientific">Capitella teleta</name>
    <name type="common">Polychaete worm</name>
    <dbReference type="NCBI Taxonomy" id="283909"/>
    <lineage>
        <taxon>Eukaryota</taxon>
        <taxon>Metazoa</taxon>
        <taxon>Spiralia</taxon>
        <taxon>Lophotrochozoa</taxon>
        <taxon>Annelida</taxon>
        <taxon>Polychaeta</taxon>
        <taxon>Sedentaria</taxon>
        <taxon>Scolecida</taxon>
        <taxon>Capitellidae</taxon>
        <taxon>Capitella</taxon>
    </lineage>
</organism>
<dbReference type="EnsemblMetazoa" id="CapteT197636">
    <property type="protein sequence ID" value="CapteP197636"/>
    <property type="gene ID" value="CapteG197636"/>
</dbReference>
<evidence type="ECO:0000313" key="13">
    <source>
        <dbReference type="EnsemblMetazoa" id="CapteP197636"/>
    </source>
</evidence>
<dbReference type="HOGENOM" id="CLU_590863_0_0_1"/>
<dbReference type="InterPro" id="IPR017452">
    <property type="entry name" value="GPCR_Rhodpsn_7TM"/>
</dbReference>
<accession>R7U023</accession>
<evidence type="ECO:0000256" key="10">
    <source>
        <dbReference type="SAM" id="Phobius"/>
    </source>
</evidence>
<dbReference type="SUPFAM" id="SSF81321">
    <property type="entry name" value="Family A G protein-coupled receptor-like"/>
    <property type="match status" value="1"/>
</dbReference>
<feature type="transmembrane region" description="Helical" evidence="10">
    <location>
        <begin position="109"/>
        <end position="131"/>
    </location>
</feature>
<feature type="transmembrane region" description="Helical" evidence="10">
    <location>
        <begin position="70"/>
        <end position="89"/>
    </location>
</feature>
<evidence type="ECO:0000256" key="2">
    <source>
        <dbReference type="ARBA" id="ARBA00022692"/>
    </source>
</evidence>
<dbReference type="PROSITE" id="PS50262">
    <property type="entry name" value="G_PROTEIN_RECEP_F1_2"/>
    <property type="match status" value="1"/>
</dbReference>
<feature type="compositionally biased region" description="Acidic residues" evidence="9">
    <location>
        <begin position="348"/>
        <end position="373"/>
    </location>
</feature>
<reference evidence="14" key="1">
    <citation type="submission" date="2012-12" db="EMBL/GenBank/DDBJ databases">
        <authorList>
            <person name="Hellsten U."/>
            <person name="Grimwood J."/>
            <person name="Chapman J.A."/>
            <person name="Shapiro H."/>
            <person name="Aerts A."/>
            <person name="Otillar R.P."/>
            <person name="Terry A.Y."/>
            <person name="Boore J.L."/>
            <person name="Simakov O."/>
            <person name="Marletaz F."/>
            <person name="Cho S.-J."/>
            <person name="Edsinger-Gonzales E."/>
            <person name="Havlak P."/>
            <person name="Kuo D.-H."/>
            <person name="Larsson T."/>
            <person name="Lv J."/>
            <person name="Arendt D."/>
            <person name="Savage R."/>
            <person name="Osoegawa K."/>
            <person name="de Jong P."/>
            <person name="Lindberg D.R."/>
            <person name="Seaver E.C."/>
            <person name="Weisblat D.A."/>
            <person name="Putnam N.H."/>
            <person name="Grigoriev I.V."/>
            <person name="Rokhsar D.S."/>
        </authorList>
    </citation>
    <scope>NUCLEOTIDE SEQUENCE</scope>
    <source>
        <strain evidence="14">I ESC-2004</strain>
    </source>
</reference>
<dbReference type="Pfam" id="PF00001">
    <property type="entry name" value="7tm_1"/>
    <property type="match status" value="1"/>
</dbReference>
<evidence type="ECO:0000256" key="5">
    <source>
        <dbReference type="ARBA" id="ARBA00023136"/>
    </source>
</evidence>
<comment type="subcellular location">
    <subcellularLocation>
        <location evidence="1">Membrane</location>
        <topology evidence="1">Multi-pass membrane protein</topology>
    </subcellularLocation>
</comment>
<evidence type="ECO:0000256" key="9">
    <source>
        <dbReference type="SAM" id="MobiDB-lite"/>
    </source>
</evidence>
<dbReference type="InterPro" id="IPR000276">
    <property type="entry name" value="GPCR_Rhodpsn"/>
</dbReference>
<feature type="compositionally biased region" description="Acidic residues" evidence="9">
    <location>
        <begin position="429"/>
        <end position="444"/>
    </location>
</feature>
<dbReference type="GO" id="GO:0004930">
    <property type="term" value="F:G protein-coupled receptor activity"/>
    <property type="evidence" value="ECO:0007669"/>
    <property type="project" value="UniProtKB-KW"/>
</dbReference>
<evidence type="ECO:0000256" key="1">
    <source>
        <dbReference type="ARBA" id="ARBA00004141"/>
    </source>
</evidence>
<sequence length="463" mass="51169">MGYIVFNANGFAGRHWFIQGMCKGVYFMYYTSFYCSILTMLAIGFERWFLVICYPLKAVSLTSIGNTKKCTALIWMISVTLASPVFYIIGQDNGESCHVMDTAQTAFTIFAGCNAIVIFSIPAIILIFLYAKILYTLHKSIEATLQMRTTSSGDTMKKASAIDDIRGRKRVMVMLISMLTVFLVTWGPFLVHRFKASFGAPNLILIDRLLHNVFGALSFGSATLNPIMIPVNSSQFRIAIKKAYGLQPRLPKRGTLSTTTSVVVVLCQWLHMLCWLWRSTDPAFESTTRMTYIVKALIRDGLEVKGNKRPELKTCHYFEKIRKEPAVTNHNEFSKNAPKTHREHQTDESEAETGTETEEGAETEIGAEAEAEADTGREIETGTEEGAETEIGVEAEAGTETEEGAETEIGAEAGTETETETGELGAAEAEADTGTEEEAETGTETEERAETEAETETEEEAEA</sequence>
<reference evidence="12 14" key="2">
    <citation type="journal article" date="2013" name="Nature">
        <title>Insights into bilaterian evolution from three spiralian genomes.</title>
        <authorList>
            <person name="Simakov O."/>
            <person name="Marletaz F."/>
            <person name="Cho S.J."/>
            <person name="Edsinger-Gonzales E."/>
            <person name="Havlak P."/>
            <person name="Hellsten U."/>
            <person name="Kuo D.H."/>
            <person name="Larsson T."/>
            <person name="Lv J."/>
            <person name="Arendt D."/>
            <person name="Savage R."/>
            <person name="Osoegawa K."/>
            <person name="de Jong P."/>
            <person name="Grimwood J."/>
            <person name="Chapman J.A."/>
            <person name="Shapiro H."/>
            <person name="Aerts A."/>
            <person name="Otillar R.P."/>
            <person name="Terry A.Y."/>
            <person name="Boore J.L."/>
            <person name="Grigoriev I.V."/>
            <person name="Lindberg D.R."/>
            <person name="Seaver E.C."/>
            <person name="Weisblat D.A."/>
            <person name="Putnam N.H."/>
            <person name="Rokhsar D.S."/>
        </authorList>
    </citation>
    <scope>NUCLEOTIDE SEQUENCE</scope>
    <source>
        <strain evidence="12 14">I ESC-2004</strain>
    </source>
</reference>
<dbReference type="AlphaFoldDB" id="R7U023"/>
<comment type="similarity">
    <text evidence="8">Belongs to the G-protein coupled receptor 1 family.</text>
</comment>
<dbReference type="EMBL" id="AMQN01010008">
    <property type="status" value="NOT_ANNOTATED_CDS"/>
    <property type="molecule type" value="Genomic_DNA"/>
</dbReference>
<keyword evidence="5 10" id="KW-0472">Membrane</keyword>
<feature type="transmembrane region" description="Helical" evidence="10">
    <location>
        <begin position="171"/>
        <end position="189"/>
    </location>
</feature>
<keyword evidence="14" id="KW-1185">Reference proteome</keyword>
<dbReference type="PANTHER" id="PTHR24243:SF224">
    <property type="entry name" value="G-PROTEIN COUPLED RECEPTOR 19-RELATED"/>
    <property type="match status" value="1"/>
</dbReference>
<evidence type="ECO:0000256" key="8">
    <source>
        <dbReference type="RuleBase" id="RU000688"/>
    </source>
</evidence>
<dbReference type="STRING" id="283909.R7U023"/>
<evidence type="ECO:0000256" key="6">
    <source>
        <dbReference type="ARBA" id="ARBA00023170"/>
    </source>
</evidence>
<protein>
    <recommendedName>
        <fullName evidence="11">G-protein coupled receptors family 1 profile domain-containing protein</fullName>
    </recommendedName>
</protein>
<feature type="region of interest" description="Disordered" evidence="9">
    <location>
        <begin position="328"/>
        <end position="463"/>
    </location>
</feature>
<dbReference type="PANTHER" id="PTHR24243">
    <property type="entry name" value="G-PROTEIN COUPLED RECEPTOR"/>
    <property type="match status" value="1"/>
</dbReference>
<dbReference type="PRINTS" id="PR00237">
    <property type="entry name" value="GPCRRHODOPSN"/>
</dbReference>
<keyword evidence="7 8" id="KW-0807">Transducer</keyword>
<keyword evidence="6 8" id="KW-0675">Receptor</keyword>
<dbReference type="PROSITE" id="PS00237">
    <property type="entry name" value="G_PROTEIN_RECEP_F1_1"/>
    <property type="match status" value="1"/>
</dbReference>
<dbReference type="OMA" id="WHPDSYP"/>
<feature type="domain" description="G-protein coupled receptors family 1 profile" evidence="11">
    <location>
        <begin position="1"/>
        <end position="229"/>
    </location>
</feature>
<evidence type="ECO:0000313" key="14">
    <source>
        <dbReference type="Proteomes" id="UP000014760"/>
    </source>
</evidence>
<evidence type="ECO:0000259" key="11">
    <source>
        <dbReference type="PROSITE" id="PS50262"/>
    </source>
</evidence>
<evidence type="ECO:0000256" key="4">
    <source>
        <dbReference type="ARBA" id="ARBA00023040"/>
    </source>
</evidence>
<dbReference type="OrthoDB" id="5962705at2759"/>
<name>R7U023_CAPTE</name>
<keyword evidence="3 10" id="KW-1133">Transmembrane helix</keyword>
<dbReference type="GO" id="GO:0005886">
    <property type="term" value="C:plasma membrane"/>
    <property type="evidence" value="ECO:0007669"/>
    <property type="project" value="TreeGrafter"/>
</dbReference>
<dbReference type="Gene3D" id="1.20.1070.10">
    <property type="entry name" value="Rhodopsin 7-helix transmembrane proteins"/>
    <property type="match status" value="1"/>
</dbReference>
<keyword evidence="2 8" id="KW-0812">Transmembrane</keyword>
<reference evidence="13" key="3">
    <citation type="submission" date="2015-06" db="UniProtKB">
        <authorList>
            <consortium name="EnsemblMetazoa"/>
        </authorList>
    </citation>
    <scope>IDENTIFICATION</scope>
</reference>
<evidence type="ECO:0000256" key="7">
    <source>
        <dbReference type="ARBA" id="ARBA00023224"/>
    </source>
</evidence>
<gene>
    <name evidence="12" type="ORF">CAPTEDRAFT_197636</name>
</gene>
<proteinExistence type="inferred from homology"/>
<dbReference type="Proteomes" id="UP000014760">
    <property type="component" value="Unassembled WGS sequence"/>
</dbReference>
<keyword evidence="4 8" id="KW-0297">G-protein coupled receptor</keyword>